<keyword evidence="1" id="KW-0732">Signal</keyword>
<feature type="signal peptide" evidence="1">
    <location>
        <begin position="1"/>
        <end position="19"/>
    </location>
</feature>
<evidence type="ECO:0000256" key="1">
    <source>
        <dbReference type="SAM" id="SignalP"/>
    </source>
</evidence>
<accession>A0ABT4RR18</accession>
<name>A0ABT4RR18_9ACTN</name>
<sequence>MSALLAIVALLALAPAAHAGTLGREGSELVFRAAPGADDAFFATAENGVLRFTGDDVTPGEGCGGREVTCALDGVTAIRLPRATAPTGSRPARP</sequence>
<dbReference type="EMBL" id="JAPCID010000049">
    <property type="protein sequence ID" value="MDA0141027.1"/>
    <property type="molecule type" value="Genomic_DNA"/>
</dbReference>
<comment type="caution">
    <text evidence="2">The sequence shown here is derived from an EMBL/GenBank/DDBJ whole genome shotgun (WGS) entry which is preliminary data.</text>
</comment>
<feature type="chain" id="PRO_5046862112" evidence="1">
    <location>
        <begin position="20"/>
        <end position="94"/>
    </location>
</feature>
<dbReference type="RefSeq" id="WP_202952320.1">
    <property type="nucleotide sequence ID" value="NZ_JAPCID010000049.1"/>
</dbReference>
<reference evidence="2" key="1">
    <citation type="submission" date="2022-10" db="EMBL/GenBank/DDBJ databases">
        <title>The WGS of Solirubrobacter sp. CPCC 204708.</title>
        <authorList>
            <person name="Jiang Z."/>
        </authorList>
    </citation>
    <scope>NUCLEOTIDE SEQUENCE</scope>
    <source>
        <strain evidence="2">CPCC 204708</strain>
    </source>
</reference>
<organism evidence="2 3">
    <name type="scientific">Solirubrobacter deserti</name>
    <dbReference type="NCBI Taxonomy" id="2282478"/>
    <lineage>
        <taxon>Bacteria</taxon>
        <taxon>Bacillati</taxon>
        <taxon>Actinomycetota</taxon>
        <taxon>Thermoleophilia</taxon>
        <taxon>Solirubrobacterales</taxon>
        <taxon>Solirubrobacteraceae</taxon>
        <taxon>Solirubrobacter</taxon>
    </lineage>
</organism>
<dbReference type="Proteomes" id="UP001147700">
    <property type="component" value="Unassembled WGS sequence"/>
</dbReference>
<keyword evidence="3" id="KW-1185">Reference proteome</keyword>
<gene>
    <name evidence="2" type="ORF">OJ962_26255</name>
</gene>
<protein>
    <submittedName>
        <fullName evidence="2">Uncharacterized protein</fullName>
    </submittedName>
</protein>
<proteinExistence type="predicted"/>
<evidence type="ECO:0000313" key="3">
    <source>
        <dbReference type="Proteomes" id="UP001147700"/>
    </source>
</evidence>
<evidence type="ECO:0000313" key="2">
    <source>
        <dbReference type="EMBL" id="MDA0141027.1"/>
    </source>
</evidence>